<dbReference type="SUPFAM" id="SSF81383">
    <property type="entry name" value="F-box domain"/>
    <property type="match status" value="1"/>
</dbReference>
<accession>A0A3D8T614</accession>
<name>A0A3D8T614_9EURO</name>
<proteinExistence type="predicted"/>
<evidence type="ECO:0000259" key="1">
    <source>
        <dbReference type="PROSITE" id="PS50181"/>
    </source>
</evidence>
<dbReference type="InterPro" id="IPR001810">
    <property type="entry name" value="F-box_dom"/>
</dbReference>
<dbReference type="AlphaFoldDB" id="A0A3D8T614"/>
<evidence type="ECO:0000313" key="3">
    <source>
        <dbReference type="Proteomes" id="UP000256690"/>
    </source>
</evidence>
<dbReference type="Pfam" id="PF24539">
    <property type="entry name" value="DUF7600"/>
    <property type="match status" value="1"/>
</dbReference>
<protein>
    <recommendedName>
        <fullName evidence="1">F-box domain-containing protein</fullName>
    </recommendedName>
</protein>
<sequence>MRHYCVVCGVNISRAAAAPGTVPEESLSWYQELRVAVRRHDDLDAATISGLGFINSSNELTVAEDYQSRFDDANVNLHTYFPFYDLEQRTWSFTLHAICWEILLQRVPEGAANIAKLSNVFFQIVFCTIWSRHRYMRPGHDFGGAAQFQKPVGDPIRRMTDEGFAQMLSRPSQFCDVPEILSSLSQFQKPRSRHRRFVPMTVRIPSAGFDLFSSLPAEVLHMILSILSSVDIRHLRLASRRVASVTDPASLPQSFWRSRFCADAEMGFALPTNESGHQNWRDAYFLLKDTLSDSSCVPRVKNRLRIWSLVGINATLLAGHMIGDGLHGDQCTGTILIPAEAETLTSDVLPGRMVRTSAFVDEHNLLPSGSRKLHDRVVVLPLGTCAIIRVNISTILFNSEKFVSGLQLGVVNTSTQAITNLSLGFISPDHQLIEIAPTVRITGFELATCPRGVTGIRAIVDRGPQPQWVGDTGNGEAQFAFGILNFTREGSDILLVASFDAFKMIALGVTEGSSEVGFDKPFVSQPVWTPTYPRKTVALAPEPWNPRPDTSSPILNIDFGGPTGERLTRLTRIVSHMVDKSSPFVGLSFYLDDQSFFHFGQRGSMEVSSFIDGPGGELISSIIVERSAEDDRVLSQRIVTNLGNELIFSSNELEHSQVAEHIPVLNDGLGPNPFIKMEEKIIETLKPHPGHQITGLTATTEADAGFFLNLGLQCEKLQQAPDSSSAGEKKGVTNSASLSASLASSLGSYIIAEAGNGLRAYTSAALQSVKCIRISNGSTRRPRLDNEVSGLWFEYHGSCPSIVGQWLCEGASMSLDTEEIITGITIWLSDGRYSRAERVYNGRVIRVSITTTLRTVSYPEELPPTKYTVLRFHGSHLEKLSHMVWVFNNAWDFPRVIPIPTLSGAKVTLWHPNDFLATRPFASPDKVLWKGISVTDNLISITGYHGHNNGNLVTGLKFTYSSGTSREMGDVTGHQTHNVLTFEPDEEIQTVEFIADSRRLLDVVFHSEKGSSGKSRRRALVDAPDSEAFERHEVDTFQRTFQSHYWGSDTPDEGVLSGEVVGIWGFLMADEALVTGFVLLEES</sequence>
<dbReference type="GeneID" id="38111687"/>
<keyword evidence="3" id="KW-1185">Reference proteome</keyword>
<dbReference type="Proteomes" id="UP000256690">
    <property type="component" value="Unassembled WGS sequence"/>
</dbReference>
<dbReference type="Gene3D" id="1.20.1280.50">
    <property type="match status" value="1"/>
</dbReference>
<dbReference type="InterPro" id="IPR056021">
    <property type="entry name" value="DUF7600"/>
</dbReference>
<evidence type="ECO:0000313" key="2">
    <source>
        <dbReference type="EMBL" id="RDW93995.1"/>
    </source>
</evidence>
<comment type="caution">
    <text evidence="2">The sequence shown here is derived from an EMBL/GenBank/DDBJ whole genome shotgun (WGS) entry which is preliminary data.</text>
</comment>
<reference evidence="2 3" key="1">
    <citation type="journal article" date="2018" name="IMA Fungus">
        <title>IMA Genome-F 9: Draft genome sequence of Annulohypoxylon stygium, Aspergillus mulundensis, Berkeleyomyces basicola (syn. Thielaviopsis basicola), Ceratocystis smalleyi, two Cercospora beticola strains, Coleophoma cylindrospora, Fusarium fracticaudum, Phialophora cf. hyalina, and Morchella septimelata.</title>
        <authorList>
            <person name="Wingfield B.D."/>
            <person name="Bills G.F."/>
            <person name="Dong Y."/>
            <person name="Huang W."/>
            <person name="Nel W.J."/>
            <person name="Swalarsk-Parry B.S."/>
            <person name="Vaghefi N."/>
            <person name="Wilken P.M."/>
            <person name="An Z."/>
            <person name="de Beer Z.W."/>
            <person name="De Vos L."/>
            <person name="Chen L."/>
            <person name="Duong T.A."/>
            <person name="Gao Y."/>
            <person name="Hammerbacher A."/>
            <person name="Kikkert J.R."/>
            <person name="Li Y."/>
            <person name="Li H."/>
            <person name="Li K."/>
            <person name="Li Q."/>
            <person name="Liu X."/>
            <person name="Ma X."/>
            <person name="Naidoo K."/>
            <person name="Pethybridge S.J."/>
            <person name="Sun J."/>
            <person name="Steenkamp E.T."/>
            <person name="van der Nest M.A."/>
            <person name="van Wyk S."/>
            <person name="Wingfield M.J."/>
            <person name="Xiong C."/>
            <person name="Yue Q."/>
            <person name="Zhang X."/>
        </authorList>
    </citation>
    <scope>NUCLEOTIDE SEQUENCE [LARGE SCALE GENOMIC DNA]</scope>
    <source>
        <strain evidence="2 3">DSM 5745</strain>
    </source>
</reference>
<dbReference type="RefSeq" id="XP_026609178.1">
    <property type="nucleotide sequence ID" value="XM_026743333.1"/>
</dbReference>
<dbReference type="STRING" id="1810919.A0A3D8T614"/>
<dbReference type="EMBL" id="PVWQ01000001">
    <property type="protein sequence ID" value="RDW93995.1"/>
    <property type="molecule type" value="Genomic_DNA"/>
</dbReference>
<dbReference type="InterPro" id="IPR036047">
    <property type="entry name" value="F-box-like_dom_sf"/>
</dbReference>
<dbReference type="OrthoDB" id="4452694at2759"/>
<organism evidence="2 3">
    <name type="scientific">Aspergillus mulundensis</name>
    <dbReference type="NCBI Taxonomy" id="1810919"/>
    <lineage>
        <taxon>Eukaryota</taxon>
        <taxon>Fungi</taxon>
        <taxon>Dikarya</taxon>
        <taxon>Ascomycota</taxon>
        <taxon>Pezizomycotina</taxon>
        <taxon>Eurotiomycetes</taxon>
        <taxon>Eurotiomycetidae</taxon>
        <taxon>Eurotiales</taxon>
        <taxon>Aspergillaceae</taxon>
        <taxon>Aspergillus</taxon>
        <taxon>Aspergillus subgen. Nidulantes</taxon>
    </lineage>
</organism>
<feature type="domain" description="F-box" evidence="1">
    <location>
        <begin position="209"/>
        <end position="259"/>
    </location>
</feature>
<gene>
    <name evidence="2" type="ORF">DSM5745_01317</name>
</gene>
<dbReference type="PROSITE" id="PS50181">
    <property type="entry name" value="FBOX"/>
    <property type="match status" value="1"/>
</dbReference>